<organism evidence="2">
    <name type="scientific">Zea mays</name>
    <name type="common">Maize</name>
    <dbReference type="NCBI Taxonomy" id="4577"/>
    <lineage>
        <taxon>Eukaryota</taxon>
        <taxon>Viridiplantae</taxon>
        <taxon>Streptophyta</taxon>
        <taxon>Embryophyta</taxon>
        <taxon>Tracheophyta</taxon>
        <taxon>Spermatophyta</taxon>
        <taxon>Magnoliopsida</taxon>
        <taxon>Liliopsida</taxon>
        <taxon>Poales</taxon>
        <taxon>Poaceae</taxon>
        <taxon>PACMAD clade</taxon>
        <taxon>Panicoideae</taxon>
        <taxon>Andropogonodae</taxon>
        <taxon>Andropogoneae</taxon>
        <taxon>Tripsacinae</taxon>
        <taxon>Zea</taxon>
    </lineage>
</organism>
<feature type="compositionally biased region" description="Basic and acidic residues" evidence="1">
    <location>
        <begin position="219"/>
        <end position="228"/>
    </location>
</feature>
<evidence type="ECO:0000256" key="1">
    <source>
        <dbReference type="SAM" id="MobiDB-lite"/>
    </source>
</evidence>
<dbReference type="PANTHER" id="PTHR32370">
    <property type="entry name" value="OS12G0117600 PROTEIN"/>
    <property type="match status" value="1"/>
</dbReference>
<proteinExistence type="predicted"/>
<sequence length="290" mass="31863">MGIGGGWEHEKSRQINLHGDVYRFTNKESCEASRRGRGVEQEEDVGEIREEEADLVLQEDEEAEVHRIRLLEFPGGEEAFELTAKFYYGVKLDLTPATAAPLRCAVERLGMSDDHSDDNLVSRADRFISQTVLRNPRDAIRALKSCEGLLPLADDLGLVSRCVDAVAAKAVASTPTTLFGWPIADDDRAGERQRRQERRHRRGGHLDTPHTAANGKKSSKFEDSDSSRMSRPRAVSELPQRPAAQHLKSSSSSSAGTEASGGTPRRAPGVRGTTAPRSPLQEARMLIVVN</sequence>
<reference evidence="2" key="1">
    <citation type="journal article" date="2018" name="Nat. Genet.">
        <title>Extensive intraspecific gene order and gene structural variations between Mo17 and other maize genomes.</title>
        <authorList>
            <person name="Sun S."/>
            <person name="Zhou Y."/>
            <person name="Chen J."/>
            <person name="Shi J."/>
            <person name="Zhao H."/>
            <person name="Zhao H."/>
            <person name="Song W."/>
            <person name="Zhang M."/>
            <person name="Cui Y."/>
            <person name="Dong X."/>
            <person name="Liu H."/>
            <person name="Ma X."/>
            <person name="Jiao Y."/>
            <person name="Wang B."/>
            <person name="Wei X."/>
            <person name="Stein J.C."/>
            <person name="Glaubitz J.C."/>
            <person name="Lu F."/>
            <person name="Yu G."/>
            <person name="Liang C."/>
            <person name="Fengler K."/>
            <person name="Li B."/>
            <person name="Rafalski A."/>
            <person name="Schnable P.S."/>
            <person name="Ware D.H."/>
            <person name="Buckler E.S."/>
            <person name="Lai J."/>
        </authorList>
    </citation>
    <scope>NUCLEOTIDE SEQUENCE [LARGE SCALE GENOMIC DNA]</scope>
    <source>
        <tissue evidence="2">Seedling</tissue>
    </source>
</reference>
<evidence type="ECO:0000313" key="2">
    <source>
        <dbReference type="EMBL" id="PWZ10205.1"/>
    </source>
</evidence>
<feature type="compositionally biased region" description="Basic and acidic residues" evidence="1">
    <location>
        <begin position="185"/>
        <end position="194"/>
    </location>
</feature>
<dbReference type="EMBL" id="NCVQ01000009">
    <property type="protein sequence ID" value="PWZ10205.1"/>
    <property type="molecule type" value="Genomic_DNA"/>
</dbReference>
<gene>
    <name evidence="2" type="primary">At5g66560_1</name>
    <name evidence="2" type="ORF">Zm00014a_022644</name>
</gene>
<feature type="region of interest" description="Disordered" evidence="1">
    <location>
        <begin position="180"/>
        <end position="290"/>
    </location>
</feature>
<feature type="compositionally biased region" description="Low complexity" evidence="1">
    <location>
        <begin position="249"/>
        <end position="263"/>
    </location>
</feature>
<dbReference type="AlphaFoldDB" id="A0A3L6DNN3"/>
<comment type="caution">
    <text evidence="2">The sequence shown here is derived from an EMBL/GenBank/DDBJ whole genome shotgun (WGS) entry which is preliminary data.</text>
</comment>
<name>A0A3L6DNN3_MAIZE</name>
<accession>A0A3L6DNN3</accession>
<protein>
    <submittedName>
        <fullName evidence="2">BTB/POZ domain-containing protein</fullName>
    </submittedName>
</protein>
<dbReference type="InterPro" id="IPR043454">
    <property type="entry name" value="NPH3/RPT2-like"/>
</dbReference>
<dbReference type="Proteomes" id="UP000251960">
    <property type="component" value="Chromosome 8"/>
</dbReference>